<protein>
    <submittedName>
        <fullName evidence="2">Uncharacterized protein LOC113206436</fullName>
    </submittedName>
</protein>
<name>A0A9C6XRB5_FRAOC</name>
<organism evidence="1 2">
    <name type="scientific">Frankliniella occidentalis</name>
    <name type="common">Western flower thrips</name>
    <name type="synonym">Euthrips occidentalis</name>
    <dbReference type="NCBI Taxonomy" id="133901"/>
    <lineage>
        <taxon>Eukaryota</taxon>
        <taxon>Metazoa</taxon>
        <taxon>Ecdysozoa</taxon>
        <taxon>Arthropoda</taxon>
        <taxon>Hexapoda</taxon>
        <taxon>Insecta</taxon>
        <taxon>Pterygota</taxon>
        <taxon>Neoptera</taxon>
        <taxon>Paraneoptera</taxon>
        <taxon>Thysanoptera</taxon>
        <taxon>Terebrantia</taxon>
        <taxon>Thripoidea</taxon>
        <taxon>Thripidae</taxon>
        <taxon>Frankliniella</taxon>
    </lineage>
</organism>
<proteinExistence type="predicted"/>
<keyword evidence="1" id="KW-1185">Reference proteome</keyword>
<accession>A0A9C6XRB5</accession>
<evidence type="ECO:0000313" key="1">
    <source>
        <dbReference type="Proteomes" id="UP000504606"/>
    </source>
</evidence>
<sequence length="224" mass="24898">MKCNECFMMAGTAKDRKYVPVHTVAASMTPTELNNIPIFHALTGCDTTSFIAGVGKRSALVVYRSHSKLLDGLTVGEVHERVLSKFEQFLVLLYKKKEKTCNEARRILFGKVSSPELLPPTSDAARLHILRTTYQAGVWLSAHIARPNLPDPCQYGWRLEENYIPIYTSLPAVPESCKQLLSCGCKSGCNTGLCKCKREGEVCTMLCRCQADCGNNNENDNVFQ</sequence>
<dbReference type="PANTHER" id="PTHR46704">
    <property type="entry name" value="CXC DOMAIN-CONTAINING PROTEIN-RELATED"/>
    <property type="match status" value="1"/>
</dbReference>
<dbReference type="OrthoDB" id="6711362at2759"/>
<dbReference type="PANTHER" id="PTHR46704:SF1">
    <property type="entry name" value="TELOMERE LENGTH REGULATION PROTEIN TEL2 HOMOLOG"/>
    <property type="match status" value="1"/>
</dbReference>
<dbReference type="GeneID" id="113206436"/>
<evidence type="ECO:0000313" key="2">
    <source>
        <dbReference type="RefSeq" id="XP_052128250.1"/>
    </source>
</evidence>
<gene>
    <name evidence="2" type="primary">LOC113206436</name>
</gene>
<reference evidence="2" key="1">
    <citation type="submission" date="2025-08" db="UniProtKB">
        <authorList>
            <consortium name="RefSeq"/>
        </authorList>
    </citation>
    <scope>IDENTIFICATION</scope>
    <source>
        <tissue evidence="2">Whole organism</tissue>
    </source>
</reference>
<dbReference type="AlphaFoldDB" id="A0A9C6XRB5"/>
<dbReference type="RefSeq" id="XP_052128250.1">
    <property type="nucleotide sequence ID" value="XM_052272290.1"/>
</dbReference>
<dbReference type="KEGG" id="foc:113206436"/>
<dbReference type="Proteomes" id="UP000504606">
    <property type="component" value="Unplaced"/>
</dbReference>